<gene>
    <name evidence="2" type="ORF">DDE18_19735</name>
</gene>
<organism evidence="2 3">
    <name type="scientific">Nocardioides gansuensis</name>
    <dbReference type="NCBI Taxonomy" id="2138300"/>
    <lineage>
        <taxon>Bacteria</taxon>
        <taxon>Bacillati</taxon>
        <taxon>Actinomycetota</taxon>
        <taxon>Actinomycetes</taxon>
        <taxon>Propionibacteriales</taxon>
        <taxon>Nocardioidaceae</taxon>
        <taxon>Nocardioides</taxon>
    </lineage>
</organism>
<name>A0A2T8F5Q5_9ACTN</name>
<feature type="transmembrane region" description="Helical" evidence="1">
    <location>
        <begin position="21"/>
        <end position="39"/>
    </location>
</feature>
<feature type="transmembrane region" description="Helical" evidence="1">
    <location>
        <begin position="275"/>
        <end position="293"/>
    </location>
</feature>
<feature type="transmembrane region" description="Helical" evidence="1">
    <location>
        <begin position="305"/>
        <end position="322"/>
    </location>
</feature>
<feature type="transmembrane region" description="Helical" evidence="1">
    <location>
        <begin position="169"/>
        <end position="185"/>
    </location>
</feature>
<dbReference type="Proteomes" id="UP000246018">
    <property type="component" value="Unassembled WGS sequence"/>
</dbReference>
<feature type="transmembrane region" description="Helical" evidence="1">
    <location>
        <begin position="219"/>
        <end position="238"/>
    </location>
</feature>
<evidence type="ECO:0000313" key="2">
    <source>
        <dbReference type="EMBL" id="PVG81054.1"/>
    </source>
</evidence>
<reference evidence="2 3" key="1">
    <citation type="submission" date="2018-04" db="EMBL/GenBank/DDBJ databases">
        <title>Genome of Nocardioides gansuensis WSJ-1.</title>
        <authorList>
            <person name="Wu S."/>
            <person name="Wang G."/>
        </authorList>
    </citation>
    <scope>NUCLEOTIDE SEQUENCE [LARGE SCALE GENOMIC DNA]</scope>
    <source>
        <strain evidence="2 3">WSJ-1</strain>
    </source>
</reference>
<evidence type="ECO:0000256" key="1">
    <source>
        <dbReference type="SAM" id="Phobius"/>
    </source>
</evidence>
<dbReference type="OrthoDB" id="3778591at2"/>
<accession>A0A2T8F5Q5</accession>
<keyword evidence="1" id="KW-0812">Transmembrane</keyword>
<protein>
    <recommendedName>
        <fullName evidence="4">Glycosyltransferase RgtA/B/C/D-like domain-containing protein</fullName>
    </recommendedName>
</protein>
<dbReference type="AlphaFoldDB" id="A0A2T8F5Q5"/>
<feature type="transmembrane region" description="Helical" evidence="1">
    <location>
        <begin position="90"/>
        <end position="107"/>
    </location>
</feature>
<evidence type="ECO:0000313" key="3">
    <source>
        <dbReference type="Proteomes" id="UP000246018"/>
    </source>
</evidence>
<keyword evidence="1" id="KW-1133">Transmembrane helix</keyword>
<feature type="transmembrane region" description="Helical" evidence="1">
    <location>
        <begin position="357"/>
        <end position="379"/>
    </location>
</feature>
<evidence type="ECO:0008006" key="4">
    <source>
        <dbReference type="Google" id="ProtNLM"/>
    </source>
</evidence>
<comment type="caution">
    <text evidence="2">The sequence shown here is derived from an EMBL/GenBank/DDBJ whole genome shotgun (WGS) entry which is preliminary data.</text>
</comment>
<dbReference type="RefSeq" id="WP_116573980.1">
    <property type="nucleotide sequence ID" value="NZ_QDGZ01000010.1"/>
</dbReference>
<keyword evidence="3" id="KW-1185">Reference proteome</keyword>
<proteinExistence type="predicted"/>
<sequence length="504" mass="53775">MAIAFERPARRTPRDSVGVRRWVTYACGVVVLVRLIYVWQPLRSDEGGYLLATRHWKTGGEFLYGDYHVDRPPLLMSIYRLAALSDWDPMIRALSIPFAVVAVAALARAGYLVAGGRGACWSAAVAAALVTSPALAADQADGELFALPIVAASVALTLEAWRARGCRRAFWYAVAAGVCAAAAPLIKQSFLDGLVFVLALVTADSALRRRVLPGRARVVAVGAGLGAVVPLLAVLTWARSAGVDGTSLWAELVAFRADAFAVIWQDSIHRPLTRGVRLVALAIVSGMVPLAWAWRRATPTSPEHWAVSCTLVFAVAALLAGGSYWPHYLLQLVPMLALAAGIRAASDSVAGASMRWAARVTVLSAAVAAVVTTVAYAAVPGVWSLQRTGTWLAESSHPSDTAVVVYGHPSVLEAADLRSPYPYLWSLPVRTLDPELARLRATLAGPEAPTWIVQTSALNSWNIDEGDQLRSVIKARYDVVATICGHAVWLRSDLTRPAAAPPAC</sequence>
<keyword evidence="1" id="KW-0472">Membrane</keyword>
<dbReference type="EMBL" id="QDGZ01000010">
    <property type="protein sequence ID" value="PVG81054.1"/>
    <property type="molecule type" value="Genomic_DNA"/>
</dbReference>